<dbReference type="CDD" id="cd23992">
    <property type="entry name" value="PBP_GOBP"/>
    <property type="match status" value="1"/>
</dbReference>
<dbReference type="InterPro" id="IPR006170">
    <property type="entry name" value="PBP/GOBP"/>
</dbReference>
<dbReference type="GO" id="GO:0005549">
    <property type="term" value="F:odorant binding"/>
    <property type="evidence" value="ECO:0007669"/>
    <property type="project" value="InterPro"/>
</dbReference>
<organism evidence="2">
    <name type="scientific">Encarsia formosa</name>
    <name type="common">Whitefly parasite</name>
    <dbReference type="NCBI Taxonomy" id="32400"/>
    <lineage>
        <taxon>Eukaryota</taxon>
        <taxon>Metazoa</taxon>
        <taxon>Ecdysozoa</taxon>
        <taxon>Arthropoda</taxon>
        <taxon>Hexapoda</taxon>
        <taxon>Insecta</taxon>
        <taxon>Pterygota</taxon>
        <taxon>Neoptera</taxon>
        <taxon>Endopterygota</taxon>
        <taxon>Hymenoptera</taxon>
        <taxon>Apocrita</taxon>
        <taxon>Proctotrupomorpha</taxon>
        <taxon>Chalcidoidea</taxon>
        <taxon>Aphelinidae</taxon>
        <taxon>Coccophaginae</taxon>
        <taxon>Encarsia</taxon>
    </lineage>
</organism>
<evidence type="ECO:0000313" key="2">
    <source>
        <dbReference type="EMBL" id="QDJ95950.1"/>
    </source>
</evidence>
<accession>A0A514TTW1</accession>
<dbReference type="InterPro" id="IPR036728">
    <property type="entry name" value="PBP_GOBP_sf"/>
</dbReference>
<name>A0A514TTW1_ENCFO</name>
<dbReference type="Pfam" id="PF01395">
    <property type="entry name" value="PBP_GOBP"/>
    <property type="match status" value="1"/>
</dbReference>
<dbReference type="SMART" id="SM00708">
    <property type="entry name" value="PhBP"/>
    <property type="match status" value="1"/>
</dbReference>
<keyword evidence="1" id="KW-0732">Signal</keyword>
<dbReference type="AlphaFoldDB" id="A0A514TTW1"/>
<feature type="chain" id="PRO_5021734131" evidence="1">
    <location>
        <begin position="20"/>
        <end position="132"/>
    </location>
</feature>
<evidence type="ECO:0000256" key="1">
    <source>
        <dbReference type="SAM" id="SignalP"/>
    </source>
</evidence>
<proteinExistence type="evidence at transcript level"/>
<reference evidence="2" key="1">
    <citation type="submission" date="2019-05" db="EMBL/GenBank/DDBJ databases">
        <title>The identification and expression analysis of odorant binding protein genes in Encarsia formosa by antennal transcriptome analysis.</title>
        <authorList>
            <person name="He Y."/>
        </authorList>
    </citation>
    <scope>NUCLEOTIDE SEQUENCE</scope>
    <source>
        <tissue evidence="2">Antenna</tissue>
    </source>
</reference>
<dbReference type="Gene3D" id="1.10.238.20">
    <property type="entry name" value="Pheromone/general odorant binding protein domain"/>
    <property type="match status" value="1"/>
</dbReference>
<dbReference type="EMBL" id="MK990472">
    <property type="protein sequence ID" value="QDJ95950.1"/>
    <property type="molecule type" value="mRNA"/>
</dbReference>
<dbReference type="SUPFAM" id="SSF47565">
    <property type="entry name" value="Insect pheromone/odorant-binding proteins"/>
    <property type="match status" value="1"/>
</dbReference>
<protein>
    <submittedName>
        <fullName evidence="2">Odorant-binding protein 7</fullName>
    </submittedName>
</protein>
<sequence>MKLALFTLGILSILEQTVCDEKLQAGIEKCTKETGLAAEKLSGPQDINDPVMKCFMACLSEVMGVMKDGKIIESVFLEEIANFYPDADSSFQTNVKECVARGNAQADKCDAIATAKECVVEVAGEHGGLIKT</sequence>
<feature type="signal peptide" evidence="1">
    <location>
        <begin position="1"/>
        <end position="19"/>
    </location>
</feature>